<organism evidence="1 2">
    <name type="scientific">Pararobbsia alpina</name>
    <dbReference type="NCBI Taxonomy" id="621374"/>
    <lineage>
        <taxon>Bacteria</taxon>
        <taxon>Pseudomonadati</taxon>
        <taxon>Pseudomonadota</taxon>
        <taxon>Betaproteobacteria</taxon>
        <taxon>Burkholderiales</taxon>
        <taxon>Burkholderiaceae</taxon>
        <taxon>Pararobbsia</taxon>
    </lineage>
</organism>
<dbReference type="Pfam" id="PF06684">
    <property type="entry name" value="AA_synth"/>
    <property type="match status" value="1"/>
</dbReference>
<sequence>MIPTMVPVSRWVTYVVERCAELGVAVTPPHRQVIAAVVLDVGGMDVDAVLEPLYELGAELGSLLTRRAIAALGSAPADIQSYGKAALLGTGVPLEYAAALLHPRLGKAVRACLPAAETIMPSVTRRGAPGACVDIPLHGVSDMWSFDHFDTVSLSVADAPASQEILIAIALADRGRPMARVKAD</sequence>
<dbReference type="Proteomes" id="UP000494115">
    <property type="component" value="Unassembled WGS sequence"/>
</dbReference>
<dbReference type="InterPro" id="IPR035936">
    <property type="entry name" value="BB2672"/>
</dbReference>
<evidence type="ECO:0008006" key="3">
    <source>
        <dbReference type="Google" id="ProtNLM"/>
    </source>
</evidence>
<protein>
    <recommendedName>
        <fullName evidence="3">Amino acid synthesis family protein</fullName>
    </recommendedName>
</protein>
<proteinExistence type="predicted"/>
<gene>
    <name evidence="1" type="ORF">LMG28138_01472</name>
</gene>
<keyword evidence="2" id="KW-1185">Reference proteome</keyword>
<dbReference type="AlphaFoldDB" id="A0A6S7AYT8"/>
<accession>A0A6S7AYT8</accession>
<dbReference type="InterPro" id="IPR009569">
    <property type="entry name" value="AA_synth_put"/>
</dbReference>
<reference evidence="1 2" key="1">
    <citation type="submission" date="2020-04" db="EMBL/GenBank/DDBJ databases">
        <authorList>
            <person name="De Canck E."/>
        </authorList>
    </citation>
    <scope>NUCLEOTIDE SEQUENCE [LARGE SCALE GENOMIC DNA]</scope>
    <source>
        <strain evidence="1 2">LMG 28138</strain>
    </source>
</reference>
<dbReference type="Gene3D" id="3.30.1330.110">
    <property type="entry name" value="BB2672"/>
    <property type="match status" value="1"/>
</dbReference>
<name>A0A6S7AYT8_9BURK</name>
<dbReference type="EMBL" id="CADIKM010000004">
    <property type="protein sequence ID" value="CAB3782251.1"/>
    <property type="molecule type" value="Genomic_DNA"/>
</dbReference>
<evidence type="ECO:0000313" key="2">
    <source>
        <dbReference type="Proteomes" id="UP000494115"/>
    </source>
</evidence>
<dbReference type="SUPFAM" id="SSF160519">
    <property type="entry name" value="BB2672-like"/>
    <property type="match status" value="1"/>
</dbReference>
<evidence type="ECO:0000313" key="1">
    <source>
        <dbReference type="EMBL" id="CAB3782251.1"/>
    </source>
</evidence>